<accession>A0AAD9M447</accession>
<dbReference type="AlphaFoldDB" id="A0AAD9M447"/>
<sequence length="168" mass="19277">MDGWMYAHSSSNSMCAMCSYRQSILPRLGRSRPKCFGREIWTKPSPVARPRWIGVLPVVRREHRDGGNPRANTTCTPVHFVRRSIGHARLAVCGGWTLLCRFFLGWSGDKTLHAVRLFGLHHWLSSRTSRPPEVSSAPLGHYRPTFVNHVDERLQTRPARQQRVRPEL</sequence>
<name>A0AAD9M447_9PEZI</name>
<proteinExistence type="predicted"/>
<keyword evidence="2" id="KW-1185">Reference proteome</keyword>
<evidence type="ECO:0000313" key="1">
    <source>
        <dbReference type="EMBL" id="KAK2032459.1"/>
    </source>
</evidence>
<reference evidence="1" key="1">
    <citation type="submission" date="2021-06" db="EMBL/GenBank/DDBJ databases">
        <title>Comparative genomics, transcriptomics and evolutionary studies reveal genomic signatures of adaptation to plant cell wall in hemibiotrophic fungi.</title>
        <authorList>
            <consortium name="DOE Joint Genome Institute"/>
            <person name="Baroncelli R."/>
            <person name="Diaz J.F."/>
            <person name="Benocci T."/>
            <person name="Peng M."/>
            <person name="Battaglia E."/>
            <person name="Haridas S."/>
            <person name="Andreopoulos W."/>
            <person name="Labutti K."/>
            <person name="Pangilinan J."/>
            <person name="Floch G.L."/>
            <person name="Makela M.R."/>
            <person name="Henrissat B."/>
            <person name="Grigoriev I.V."/>
            <person name="Crouch J.A."/>
            <person name="De Vries R.P."/>
            <person name="Sukno S.A."/>
            <person name="Thon M.R."/>
        </authorList>
    </citation>
    <scope>NUCLEOTIDE SEQUENCE</scope>
    <source>
        <strain evidence="1">MAFF235873</strain>
    </source>
</reference>
<dbReference type="EMBL" id="MU842831">
    <property type="protein sequence ID" value="KAK2032459.1"/>
    <property type="molecule type" value="Genomic_DNA"/>
</dbReference>
<evidence type="ECO:0000313" key="2">
    <source>
        <dbReference type="Proteomes" id="UP001232148"/>
    </source>
</evidence>
<gene>
    <name evidence="1" type="ORF">LX32DRAFT_200115</name>
</gene>
<organism evidence="1 2">
    <name type="scientific">Colletotrichum zoysiae</name>
    <dbReference type="NCBI Taxonomy" id="1216348"/>
    <lineage>
        <taxon>Eukaryota</taxon>
        <taxon>Fungi</taxon>
        <taxon>Dikarya</taxon>
        <taxon>Ascomycota</taxon>
        <taxon>Pezizomycotina</taxon>
        <taxon>Sordariomycetes</taxon>
        <taxon>Hypocreomycetidae</taxon>
        <taxon>Glomerellales</taxon>
        <taxon>Glomerellaceae</taxon>
        <taxon>Colletotrichum</taxon>
        <taxon>Colletotrichum graminicola species complex</taxon>
    </lineage>
</organism>
<dbReference type="Proteomes" id="UP001232148">
    <property type="component" value="Unassembled WGS sequence"/>
</dbReference>
<comment type="caution">
    <text evidence="1">The sequence shown here is derived from an EMBL/GenBank/DDBJ whole genome shotgun (WGS) entry which is preliminary data.</text>
</comment>
<protein>
    <submittedName>
        <fullName evidence="1">Uncharacterized protein</fullName>
    </submittedName>
</protein>